<sequence length="303" mass="34494">MRFRAAWILEGMDRRAELTEFLTSRRARVRPEDLGIKVYGGRRRVPGLRREELAQAAGVSADYYVRLEQGRAENVSQEILDAVADVLKLTEDEQKHLALLAKPARRRAKRRTAQRMRPGLQRLLDSMTDVPAFVLGRRMDVLGWNRLAAALIADFDSMDPKDRNIPRMVFLDPASRDFYPDWDAVAEETVGYLRLYAGRYPDDPELAELIGELSIRSPEFRVLWARHDVKDKTFGTKTQHHSLVGDITVGYETLQPPGEPDQLLVTYTVDPGSPSEQNLRLLASWTAADREKSRFPAEAPELP</sequence>
<dbReference type="EMBL" id="SODU01000002">
    <property type="protein sequence ID" value="TDW90706.1"/>
    <property type="molecule type" value="Genomic_DNA"/>
</dbReference>
<evidence type="ECO:0000313" key="2">
    <source>
        <dbReference type="EMBL" id="TDW90706.1"/>
    </source>
</evidence>
<name>A0ABY2FH66_9ACTN</name>
<dbReference type="PANTHER" id="PTHR35010:SF2">
    <property type="entry name" value="BLL4672 PROTEIN"/>
    <property type="match status" value="1"/>
</dbReference>
<protein>
    <submittedName>
        <fullName evidence="2">Helix-turn-helix protein</fullName>
    </submittedName>
</protein>
<dbReference type="CDD" id="cd00093">
    <property type="entry name" value="HTH_XRE"/>
    <property type="match status" value="1"/>
</dbReference>
<comment type="caution">
    <text evidence="2">The sequence shown here is derived from an EMBL/GenBank/DDBJ whole genome shotgun (WGS) entry which is preliminary data.</text>
</comment>
<dbReference type="Gene3D" id="3.30.450.180">
    <property type="match status" value="1"/>
</dbReference>
<gene>
    <name evidence="2" type="ORF">EV137_4529</name>
</gene>
<dbReference type="Gene3D" id="1.10.260.40">
    <property type="entry name" value="lambda repressor-like DNA-binding domains"/>
    <property type="match status" value="1"/>
</dbReference>
<reference evidence="2 3" key="1">
    <citation type="submission" date="2019-03" db="EMBL/GenBank/DDBJ databases">
        <title>Genomic Encyclopedia of Type Strains, Phase III (KMG-III): the genomes of soil and plant-associated and newly described type strains.</title>
        <authorList>
            <person name="Whitman W."/>
        </authorList>
    </citation>
    <scope>NUCLEOTIDE SEQUENCE [LARGE SCALE GENOMIC DNA]</scope>
    <source>
        <strain evidence="2 3">VKMAc-2574</strain>
    </source>
</reference>
<dbReference type="Pfam" id="PF17765">
    <property type="entry name" value="MLTR_LBD"/>
    <property type="match status" value="1"/>
</dbReference>
<organism evidence="2 3">
    <name type="scientific">Kribbella pratensis</name>
    <dbReference type="NCBI Taxonomy" id="2512112"/>
    <lineage>
        <taxon>Bacteria</taxon>
        <taxon>Bacillati</taxon>
        <taxon>Actinomycetota</taxon>
        <taxon>Actinomycetes</taxon>
        <taxon>Propionibacteriales</taxon>
        <taxon>Kribbellaceae</taxon>
        <taxon>Kribbella</taxon>
    </lineage>
</organism>
<dbReference type="Pfam" id="PF13560">
    <property type="entry name" value="HTH_31"/>
    <property type="match status" value="1"/>
</dbReference>
<dbReference type="PROSITE" id="PS50943">
    <property type="entry name" value="HTH_CROC1"/>
    <property type="match status" value="1"/>
</dbReference>
<accession>A0ABY2FH66</accession>
<evidence type="ECO:0000313" key="3">
    <source>
        <dbReference type="Proteomes" id="UP000295060"/>
    </source>
</evidence>
<dbReference type="InterPro" id="IPR041413">
    <property type="entry name" value="MLTR_LBD"/>
</dbReference>
<feature type="domain" description="HTH cro/C1-type" evidence="1">
    <location>
        <begin position="47"/>
        <end position="94"/>
    </location>
</feature>
<dbReference type="PANTHER" id="PTHR35010">
    <property type="entry name" value="BLL4672 PROTEIN-RELATED"/>
    <property type="match status" value="1"/>
</dbReference>
<dbReference type="InterPro" id="IPR001387">
    <property type="entry name" value="Cro/C1-type_HTH"/>
</dbReference>
<evidence type="ECO:0000259" key="1">
    <source>
        <dbReference type="PROSITE" id="PS50943"/>
    </source>
</evidence>
<keyword evidence="3" id="KW-1185">Reference proteome</keyword>
<dbReference type="SMART" id="SM00530">
    <property type="entry name" value="HTH_XRE"/>
    <property type="match status" value="1"/>
</dbReference>
<proteinExistence type="predicted"/>
<dbReference type="Proteomes" id="UP000295060">
    <property type="component" value="Unassembled WGS sequence"/>
</dbReference>
<dbReference type="SUPFAM" id="SSF47413">
    <property type="entry name" value="lambda repressor-like DNA-binding domains"/>
    <property type="match status" value="1"/>
</dbReference>
<dbReference type="InterPro" id="IPR010982">
    <property type="entry name" value="Lambda_DNA-bd_dom_sf"/>
</dbReference>